<dbReference type="Gene3D" id="1.20.140.150">
    <property type="match status" value="1"/>
</dbReference>
<keyword evidence="7" id="KW-0965">Cell junction</keyword>
<evidence type="ECO:0000313" key="11">
    <source>
        <dbReference type="EMBL" id="VDN01450.1"/>
    </source>
</evidence>
<sequence>MVTARTALQIPSFIIALIATVINLIALATPAWQVVFARELQQWIQSGLWMNCQTRPSGMLSCIYTFTRNHLDPYSLAQLVSIRTPAFYDWQHNLLYILLLGQFLALFAMLCFCYSQASDVARSASLLFTIAICLSAIINIGCNIAFQIFAHMVEYRFYHVSVSGIYEKHPGYSYFLHLIGSILLILSFLFSLAYFVVFCRTTESSTGRRTNQNTVSSRQQMYAKAELVILSTEYVDFQAYQYRYPQEDFAMRALPELPSKYHK</sequence>
<feature type="transmembrane region" description="Helical" evidence="10">
    <location>
        <begin position="126"/>
        <end position="152"/>
    </location>
</feature>
<feature type="transmembrane region" description="Helical" evidence="10">
    <location>
        <begin position="12"/>
        <end position="32"/>
    </location>
</feature>
<evidence type="ECO:0000313" key="13">
    <source>
        <dbReference type="WBParaSite" id="TCLT_0000436401-mRNA-1"/>
    </source>
</evidence>
<dbReference type="Pfam" id="PF07062">
    <property type="entry name" value="Clc-like"/>
    <property type="match status" value="1"/>
</dbReference>
<reference evidence="11 12" key="2">
    <citation type="submission" date="2018-11" db="EMBL/GenBank/DDBJ databases">
        <authorList>
            <consortium name="Pathogen Informatics"/>
        </authorList>
    </citation>
    <scope>NUCLEOTIDE SEQUENCE [LARGE SCALE GENOMIC DNA]</scope>
</reference>
<dbReference type="Proteomes" id="UP000276776">
    <property type="component" value="Unassembled WGS sequence"/>
</dbReference>
<dbReference type="EMBL" id="UYYF01004285">
    <property type="protein sequence ID" value="VDN01450.1"/>
    <property type="molecule type" value="Genomic_DNA"/>
</dbReference>
<dbReference type="STRING" id="103827.A0A0N5CVM1"/>
<evidence type="ECO:0000256" key="10">
    <source>
        <dbReference type="SAM" id="Phobius"/>
    </source>
</evidence>
<evidence type="ECO:0000256" key="5">
    <source>
        <dbReference type="ARBA" id="ARBA00022475"/>
    </source>
</evidence>
<feature type="transmembrane region" description="Helical" evidence="10">
    <location>
        <begin position="94"/>
        <end position="114"/>
    </location>
</feature>
<dbReference type="PANTHER" id="PTHR12002">
    <property type="entry name" value="CLAUDIN"/>
    <property type="match status" value="1"/>
</dbReference>
<reference evidence="13" key="1">
    <citation type="submission" date="2017-02" db="UniProtKB">
        <authorList>
            <consortium name="WormBaseParasite"/>
        </authorList>
    </citation>
    <scope>IDENTIFICATION</scope>
</reference>
<organism evidence="13">
    <name type="scientific">Thelazia callipaeda</name>
    <name type="common">Oriental eyeworm</name>
    <name type="synonym">Parasitic nematode</name>
    <dbReference type="NCBI Taxonomy" id="103827"/>
    <lineage>
        <taxon>Eukaryota</taxon>
        <taxon>Metazoa</taxon>
        <taxon>Ecdysozoa</taxon>
        <taxon>Nematoda</taxon>
        <taxon>Chromadorea</taxon>
        <taxon>Rhabditida</taxon>
        <taxon>Spirurina</taxon>
        <taxon>Spiruromorpha</taxon>
        <taxon>Thelazioidea</taxon>
        <taxon>Thelaziidae</taxon>
        <taxon>Thelazia</taxon>
    </lineage>
</organism>
<keyword evidence="8 10" id="KW-1133">Transmembrane helix</keyword>
<dbReference type="OMA" id="PAWQVVY"/>
<evidence type="ECO:0000256" key="2">
    <source>
        <dbReference type="ARBA" id="ARBA00004651"/>
    </source>
</evidence>
<dbReference type="InterPro" id="IPR006187">
    <property type="entry name" value="Claudin"/>
</dbReference>
<dbReference type="InterPro" id="IPR010761">
    <property type="entry name" value="Clc_prot-like"/>
</dbReference>
<dbReference type="AlphaFoldDB" id="A0A0N5CVM1"/>
<keyword evidence="6 10" id="KW-0812">Transmembrane</keyword>
<name>A0A0N5CVM1_THECL</name>
<keyword evidence="12" id="KW-1185">Reference proteome</keyword>
<keyword evidence="9 10" id="KW-0472">Membrane</keyword>
<evidence type="ECO:0000256" key="3">
    <source>
        <dbReference type="ARBA" id="ARBA00008295"/>
    </source>
</evidence>
<comment type="subcellular location">
    <subcellularLocation>
        <location evidence="1">Cell junction</location>
        <location evidence="1">Tight junction</location>
    </subcellularLocation>
    <subcellularLocation>
        <location evidence="2">Cell membrane</location>
        <topology evidence="2">Multi-pass membrane protein</topology>
    </subcellularLocation>
</comment>
<keyword evidence="4" id="KW-0796">Tight junction</keyword>
<dbReference type="PROSITE" id="PS01346">
    <property type="entry name" value="CLAUDIN"/>
    <property type="match status" value="1"/>
</dbReference>
<dbReference type="GO" id="GO:0005923">
    <property type="term" value="C:bicellular tight junction"/>
    <property type="evidence" value="ECO:0007669"/>
    <property type="project" value="UniProtKB-SubCell"/>
</dbReference>
<dbReference type="OrthoDB" id="10025519at2759"/>
<evidence type="ECO:0000256" key="9">
    <source>
        <dbReference type="ARBA" id="ARBA00023136"/>
    </source>
</evidence>
<dbReference type="GO" id="GO:0005886">
    <property type="term" value="C:plasma membrane"/>
    <property type="evidence" value="ECO:0007669"/>
    <property type="project" value="UniProtKB-SubCell"/>
</dbReference>
<comment type="similarity">
    <text evidence="3">Belongs to the claudin family.</text>
</comment>
<proteinExistence type="inferred from homology"/>
<protein>
    <submittedName>
        <fullName evidence="13">Clc-like protein</fullName>
    </submittedName>
</protein>
<evidence type="ECO:0000256" key="6">
    <source>
        <dbReference type="ARBA" id="ARBA00022692"/>
    </source>
</evidence>
<evidence type="ECO:0000256" key="7">
    <source>
        <dbReference type="ARBA" id="ARBA00022949"/>
    </source>
</evidence>
<feature type="transmembrane region" description="Helical" evidence="10">
    <location>
        <begin position="172"/>
        <end position="199"/>
    </location>
</feature>
<dbReference type="GO" id="GO:0005198">
    <property type="term" value="F:structural molecule activity"/>
    <property type="evidence" value="ECO:0007669"/>
    <property type="project" value="InterPro"/>
</dbReference>
<evidence type="ECO:0000256" key="4">
    <source>
        <dbReference type="ARBA" id="ARBA00022427"/>
    </source>
</evidence>
<keyword evidence="5" id="KW-1003">Cell membrane</keyword>
<evidence type="ECO:0000256" key="8">
    <source>
        <dbReference type="ARBA" id="ARBA00022989"/>
    </source>
</evidence>
<dbReference type="InterPro" id="IPR017974">
    <property type="entry name" value="Claudin_CS"/>
</dbReference>
<gene>
    <name evidence="11" type="ORF">TCLT_LOCUS4353</name>
</gene>
<accession>A0A0N5CVM1</accession>
<dbReference type="WBParaSite" id="TCLT_0000436401-mRNA-1">
    <property type="protein sequence ID" value="TCLT_0000436401-mRNA-1"/>
    <property type="gene ID" value="TCLT_0000436401"/>
</dbReference>
<evidence type="ECO:0000256" key="1">
    <source>
        <dbReference type="ARBA" id="ARBA00004435"/>
    </source>
</evidence>
<evidence type="ECO:0000313" key="12">
    <source>
        <dbReference type="Proteomes" id="UP000276776"/>
    </source>
</evidence>